<dbReference type="EC" id="1.2.1.10" evidence="3"/>
<dbReference type="SUPFAM" id="SSF53720">
    <property type="entry name" value="ALDH-like"/>
    <property type="match status" value="1"/>
</dbReference>
<keyword evidence="4" id="KW-1185">Reference proteome</keyword>
<dbReference type="InterPro" id="IPR016163">
    <property type="entry name" value="Ald_DH_C"/>
</dbReference>
<dbReference type="AlphaFoldDB" id="A4J436"/>
<dbReference type="CDD" id="cd07122">
    <property type="entry name" value="ALDH_F20_ACDH"/>
    <property type="match status" value="1"/>
</dbReference>
<keyword evidence="1 3" id="KW-0560">Oxidoreductase</keyword>
<dbReference type="OrthoDB" id="9804734at2"/>
<dbReference type="eggNOG" id="COG1012">
    <property type="taxonomic scope" value="Bacteria"/>
</dbReference>
<gene>
    <name evidence="3" type="ordered locus">Dred_1305</name>
</gene>
<evidence type="ECO:0000259" key="2">
    <source>
        <dbReference type="Pfam" id="PF00171"/>
    </source>
</evidence>
<evidence type="ECO:0000313" key="3">
    <source>
        <dbReference type="EMBL" id="ABO49839.1"/>
    </source>
</evidence>
<feature type="domain" description="Aldehyde dehydrogenase" evidence="2">
    <location>
        <begin position="10"/>
        <end position="272"/>
    </location>
</feature>
<dbReference type="InterPro" id="IPR013357">
    <property type="entry name" value="Acetaldehyde_DH_acetylating"/>
</dbReference>
<sequence length="484" mass="52364">MLDFDLSSIQEARDLARKAKEAQKIFAKFSQEEVDRVVKAMVDAALANAEWLARMAVDETKFGVFEDKVTKNRFASEGVYNYIKDMKTVGIINEDKEKRVVEIAAPVGVVMGIIPSTNPTSTTIYKSIISLKSRNAIVFSPHPSASRCIFAAAQIMHKAAVEAGAPAGIIGCLSKNTIAATNELMKHDDIAVILATGGSAMVKAAYSSGKPAYGVGPGNVPCFIEKSADIQYAVRCVMASKTFDNGTICASEQAIVVEECMKDKVVAELKAQGGYFMTPEEISKVAKFLFTPKGMNAALVGKSAKFIAEKVGINIPEGTKVLIGEQTGVGKDYPLGREKLTAVLAFYCEKDWHAACERCIQLLEYEGIGHSLAIHSNNDEIIREFALHKPVFRILVNTPSTLGGIGYTTGIAPALTLGCGTWGGSSTSDNVTPRHLINIKRLAYPIREYEKVSQAEKIVKEECADQVSLEDIAQIVQKVLAQLK</sequence>
<dbReference type="STRING" id="349161.Dred_1305"/>
<dbReference type="EMBL" id="CP000612">
    <property type="protein sequence ID" value="ABO49839.1"/>
    <property type="molecule type" value="Genomic_DNA"/>
</dbReference>
<dbReference type="InterPro" id="IPR015590">
    <property type="entry name" value="Aldehyde_DH_dom"/>
</dbReference>
<evidence type="ECO:0000256" key="1">
    <source>
        <dbReference type="ARBA" id="ARBA00023002"/>
    </source>
</evidence>
<dbReference type="InterPro" id="IPR016161">
    <property type="entry name" value="Ald_DH/histidinol_DH"/>
</dbReference>
<protein>
    <submittedName>
        <fullName evidence="3">Acetaldehyde dehydrogenase</fullName>
        <ecNumber evidence="3">1.2.1.10</ecNumber>
    </submittedName>
</protein>
<dbReference type="PANTHER" id="PTHR11699">
    <property type="entry name" value="ALDEHYDE DEHYDROGENASE-RELATED"/>
    <property type="match status" value="1"/>
</dbReference>
<reference evidence="3 4" key="1">
    <citation type="submission" date="2007-03" db="EMBL/GenBank/DDBJ databases">
        <title>Complete sequence of Desulfotomaculum reducens MI-1.</title>
        <authorList>
            <consortium name="US DOE Joint Genome Institute"/>
            <person name="Copeland A."/>
            <person name="Lucas S."/>
            <person name="Lapidus A."/>
            <person name="Barry K."/>
            <person name="Detter J.C."/>
            <person name="Glavina del Rio T."/>
            <person name="Hammon N."/>
            <person name="Israni S."/>
            <person name="Dalin E."/>
            <person name="Tice H."/>
            <person name="Pitluck S."/>
            <person name="Sims D."/>
            <person name="Brettin T."/>
            <person name="Bruce D."/>
            <person name="Han C."/>
            <person name="Tapia R."/>
            <person name="Schmutz J."/>
            <person name="Larimer F."/>
            <person name="Land M."/>
            <person name="Hauser L."/>
            <person name="Kyrpides N."/>
            <person name="Kim E."/>
            <person name="Tebo B.M."/>
            <person name="Richardson P."/>
        </authorList>
    </citation>
    <scope>NUCLEOTIDE SEQUENCE [LARGE SCALE GENOMIC DNA]</scope>
    <source>
        <strain evidence="3 4">MI-1</strain>
    </source>
</reference>
<proteinExistence type="predicted"/>
<name>A4J436_DESRM</name>
<dbReference type="Gene3D" id="3.40.309.10">
    <property type="entry name" value="Aldehyde Dehydrogenase, Chain A, domain 2"/>
    <property type="match status" value="1"/>
</dbReference>
<dbReference type="RefSeq" id="WP_011877662.1">
    <property type="nucleotide sequence ID" value="NC_009253.1"/>
</dbReference>
<accession>A4J436</accession>
<dbReference type="GO" id="GO:0008774">
    <property type="term" value="F:acetaldehyde dehydrogenase (acetylating) activity"/>
    <property type="evidence" value="ECO:0007669"/>
    <property type="project" value="UniProtKB-EC"/>
</dbReference>
<dbReference type="Pfam" id="PF00171">
    <property type="entry name" value="Aldedh"/>
    <property type="match status" value="1"/>
</dbReference>
<dbReference type="NCBIfam" id="TIGR02518">
    <property type="entry name" value="EutH_ACDH"/>
    <property type="match status" value="1"/>
</dbReference>
<dbReference type="Gene3D" id="3.40.605.10">
    <property type="entry name" value="Aldehyde Dehydrogenase, Chain A, domain 1"/>
    <property type="match status" value="1"/>
</dbReference>
<organism evidence="3 4">
    <name type="scientific">Desulforamulus reducens (strain ATCC BAA-1160 / DSM 100696 / MI-1)</name>
    <name type="common">Desulfotomaculum reducens</name>
    <dbReference type="NCBI Taxonomy" id="349161"/>
    <lineage>
        <taxon>Bacteria</taxon>
        <taxon>Bacillati</taxon>
        <taxon>Bacillota</taxon>
        <taxon>Clostridia</taxon>
        <taxon>Eubacteriales</taxon>
        <taxon>Peptococcaceae</taxon>
        <taxon>Desulforamulus</taxon>
    </lineage>
</organism>
<dbReference type="Proteomes" id="UP000001556">
    <property type="component" value="Chromosome"/>
</dbReference>
<evidence type="ECO:0000313" key="4">
    <source>
        <dbReference type="Proteomes" id="UP000001556"/>
    </source>
</evidence>
<dbReference type="InterPro" id="IPR016162">
    <property type="entry name" value="Ald_DH_N"/>
</dbReference>
<dbReference type="HOGENOM" id="CLU_028794_3_1_9"/>
<dbReference type="KEGG" id="drm:Dred_1305"/>